<dbReference type="EMBL" id="JBHULM010000011">
    <property type="protein sequence ID" value="MFD2543029.1"/>
    <property type="molecule type" value="Genomic_DNA"/>
</dbReference>
<keyword evidence="1" id="KW-0732">Signal</keyword>
<accession>A0ABW5K262</accession>
<dbReference type="Pfam" id="PF13648">
    <property type="entry name" value="Lipocalin_4"/>
    <property type="match status" value="1"/>
</dbReference>
<organism evidence="3 4">
    <name type="scientific">Lacinutrix gracilariae</name>
    <dbReference type="NCBI Taxonomy" id="1747198"/>
    <lineage>
        <taxon>Bacteria</taxon>
        <taxon>Pseudomonadati</taxon>
        <taxon>Bacteroidota</taxon>
        <taxon>Flavobacteriia</taxon>
        <taxon>Flavobacteriales</taxon>
        <taxon>Flavobacteriaceae</taxon>
        <taxon>Lacinutrix</taxon>
    </lineage>
</organism>
<feature type="signal peptide" evidence="1">
    <location>
        <begin position="1"/>
        <end position="21"/>
    </location>
</feature>
<comment type="caution">
    <text evidence="3">The sequence shown here is derived from an EMBL/GenBank/DDBJ whole genome shotgun (WGS) entry which is preliminary data.</text>
</comment>
<dbReference type="Proteomes" id="UP001597467">
    <property type="component" value="Unassembled WGS sequence"/>
</dbReference>
<feature type="chain" id="PRO_5045576485" evidence="1">
    <location>
        <begin position="22"/>
        <end position="139"/>
    </location>
</feature>
<evidence type="ECO:0000259" key="2">
    <source>
        <dbReference type="Pfam" id="PF13648"/>
    </source>
</evidence>
<evidence type="ECO:0000313" key="4">
    <source>
        <dbReference type="Proteomes" id="UP001597467"/>
    </source>
</evidence>
<reference evidence="4" key="1">
    <citation type="journal article" date="2019" name="Int. J. Syst. Evol. Microbiol.">
        <title>The Global Catalogue of Microorganisms (GCM) 10K type strain sequencing project: providing services to taxonomists for standard genome sequencing and annotation.</title>
        <authorList>
            <consortium name="The Broad Institute Genomics Platform"/>
            <consortium name="The Broad Institute Genome Sequencing Center for Infectious Disease"/>
            <person name="Wu L."/>
            <person name="Ma J."/>
        </authorList>
    </citation>
    <scope>NUCLEOTIDE SEQUENCE [LARGE SCALE GENOMIC DNA]</scope>
    <source>
        <strain evidence="4">KCTC 42808</strain>
    </source>
</reference>
<evidence type="ECO:0000313" key="3">
    <source>
        <dbReference type="EMBL" id="MFD2543029.1"/>
    </source>
</evidence>
<evidence type="ECO:0000256" key="1">
    <source>
        <dbReference type="SAM" id="SignalP"/>
    </source>
</evidence>
<feature type="domain" description="Lipocalin-like" evidence="2">
    <location>
        <begin position="37"/>
        <end position="128"/>
    </location>
</feature>
<dbReference type="RefSeq" id="WP_379904506.1">
    <property type="nucleotide sequence ID" value="NZ_JBHULM010000011.1"/>
</dbReference>
<proteinExistence type="predicted"/>
<sequence length="139" mass="15431">MKTLKLITLSLLFSITFFSCESDDDSSSSEPTTQELLAHKWFIKSVKPVGNPVHVNNDCEATSYYDFKSDGTFITDTFYINSVTNECLSGGYYEGTYTLLDNNETIHVTLGSVSGNYTITAISTSELILTAPGEFVFFR</sequence>
<gene>
    <name evidence="3" type="ORF">ACFSSB_11925</name>
</gene>
<dbReference type="PROSITE" id="PS51257">
    <property type="entry name" value="PROKAR_LIPOPROTEIN"/>
    <property type="match status" value="1"/>
</dbReference>
<dbReference type="InterPro" id="IPR024311">
    <property type="entry name" value="Lipocalin-like"/>
</dbReference>
<keyword evidence="4" id="KW-1185">Reference proteome</keyword>
<protein>
    <submittedName>
        <fullName evidence="3">Lipocalin family protein</fullName>
    </submittedName>
</protein>
<name>A0ABW5K262_9FLAO</name>